<evidence type="ECO:0000313" key="3">
    <source>
        <dbReference type="Proteomes" id="UP001070352"/>
    </source>
</evidence>
<dbReference type="Proteomes" id="UP001070352">
    <property type="component" value="Unassembled WGS sequence"/>
</dbReference>
<sequence>MSSSKFVGQLKQNNIQINNLKDSLSRAEKHMTDYEKELSNEINSFMERQNFELKSHTEDINNPHKVTKTQVGLDKVLNVEQASKIEFDLHASNIENPHNVTATQIGLSNVLNEKQATKIEFDDHVKNLSNPHSVTKEQIGLGNVTNVEQASKTEFTTHVNDTNKHVTTEERMKWNGAQLAKLTQDNGQAKYLIGADFNTITESGLYYMSGATTSLNAPLNNNGYLVVNNYSTYPLQEYVSYSSSDTTNSGRRKFMRNKVANTDTWTTWREIESVEGSQAKVDVHANNTDIHVTKTDKDKWNASQLVKLTTDTGLTFDTSSPNALQTSGFYGVNNSTDLPDTKYYKIVHLSSSESTATQIAIANGDGAVYTRIKTSNSWSAWTRLTSDGAAWQNITLKNGAKAGTRTPIYAKWGSLTLFRGHVVVPVGVIFGTIPTTLVPAGGAVINISVSGTTGYAKLVIYENGDLKINDVVASDSNAVTGYWLDVSISI</sequence>
<dbReference type="EMBL" id="JALANJ010000055">
    <property type="protein sequence ID" value="MCY8123106.1"/>
    <property type="molecule type" value="Genomic_DNA"/>
</dbReference>
<organism evidence="2 3">
    <name type="scientific">Bacillus spizizenii</name>
    <name type="common">Bacillus subtilis subsp. spizizenii</name>
    <dbReference type="NCBI Taxonomy" id="96241"/>
    <lineage>
        <taxon>Bacteria</taxon>
        <taxon>Bacillati</taxon>
        <taxon>Bacillota</taxon>
        <taxon>Bacilli</taxon>
        <taxon>Bacillales</taxon>
        <taxon>Bacillaceae</taxon>
        <taxon>Bacillus</taxon>
    </lineage>
</organism>
<reference evidence="2" key="1">
    <citation type="submission" date="2022-02" db="EMBL/GenBank/DDBJ databases">
        <title>Crop Bioprotection Bacillus Genome Sequencing.</title>
        <authorList>
            <person name="Dunlap C."/>
        </authorList>
    </citation>
    <scope>NUCLEOTIDE SEQUENCE</scope>
    <source>
        <strain evidence="2">M18B4</strain>
    </source>
</reference>
<feature type="coiled-coil region" evidence="1">
    <location>
        <begin position="10"/>
        <end position="44"/>
    </location>
</feature>
<evidence type="ECO:0000256" key="1">
    <source>
        <dbReference type="SAM" id="Coils"/>
    </source>
</evidence>
<comment type="caution">
    <text evidence="2">The sequence shown here is derived from an EMBL/GenBank/DDBJ whole genome shotgun (WGS) entry which is preliminary data.</text>
</comment>
<dbReference type="CDD" id="cd19958">
    <property type="entry name" value="pyocin_knob"/>
    <property type="match status" value="2"/>
</dbReference>
<name>A0A9Q4HAT9_BACSC</name>
<evidence type="ECO:0000313" key="2">
    <source>
        <dbReference type="EMBL" id="MCY8123106.1"/>
    </source>
</evidence>
<dbReference type="AlphaFoldDB" id="A0A9Q4HAT9"/>
<protein>
    <submittedName>
        <fullName evidence="2">Pyocin knob domain-containing protein</fullName>
    </submittedName>
</protein>
<gene>
    <name evidence="2" type="ORF">MOC45_21430</name>
</gene>
<accession>A0A9Q4HAT9</accession>
<proteinExistence type="predicted"/>
<keyword evidence="1" id="KW-0175">Coiled coil</keyword>